<name>A0A133KX72_HEYCO</name>
<feature type="transmembrane region" description="Helical" evidence="1">
    <location>
        <begin position="159"/>
        <end position="177"/>
    </location>
</feature>
<accession>A0A133KX72</accession>
<evidence type="ECO:0000313" key="3">
    <source>
        <dbReference type="Proteomes" id="UP000070376"/>
    </source>
</evidence>
<organism evidence="2 3">
    <name type="scientific">Heyndrickxia coagulans</name>
    <name type="common">Weizmannia coagulans</name>
    <dbReference type="NCBI Taxonomy" id="1398"/>
    <lineage>
        <taxon>Bacteria</taxon>
        <taxon>Bacillati</taxon>
        <taxon>Bacillota</taxon>
        <taxon>Bacilli</taxon>
        <taxon>Bacillales</taxon>
        <taxon>Bacillaceae</taxon>
        <taxon>Heyndrickxia</taxon>
    </lineage>
</organism>
<feature type="transmembrane region" description="Helical" evidence="1">
    <location>
        <begin position="106"/>
        <end position="124"/>
    </location>
</feature>
<dbReference type="RefSeq" id="WP_014097992.1">
    <property type="nucleotide sequence ID" value="NZ_KQ955811.1"/>
</dbReference>
<comment type="caution">
    <text evidence="2">The sequence shown here is derived from an EMBL/GenBank/DDBJ whole genome shotgun (WGS) entry which is preliminary data.</text>
</comment>
<sequence>MDDKRRQIIVNEIKMWKETKMIPQEYCDFLLAIYTEGNEANTRKQNGAGKSVKKQVAVSVFILALIAIAVFVIYFTELHFILQTMILTAFVGCLLFQGIHYANKEIFYPVFFVGAAIILLLLSVFLNEKVFGNHRYTLYLLLFVNCGLWLIAGKAYKLLYFTLSGFLGLVILLVSIVI</sequence>
<protein>
    <recommendedName>
        <fullName evidence="4">DUF2157 domain-containing protein</fullName>
    </recommendedName>
</protein>
<keyword evidence="1" id="KW-1133">Transmembrane helix</keyword>
<dbReference type="AlphaFoldDB" id="A0A133KX72"/>
<proteinExistence type="predicted"/>
<reference evidence="3" key="1">
    <citation type="submission" date="2016-01" db="EMBL/GenBank/DDBJ databases">
        <authorList>
            <person name="Mitreva M."/>
            <person name="Pepin K.H."/>
            <person name="Mihindukulasuriya K.A."/>
            <person name="Fulton R."/>
            <person name="Fronick C."/>
            <person name="O'Laughlin M."/>
            <person name="Miner T."/>
            <person name="Herter B."/>
            <person name="Rosa B.A."/>
            <person name="Cordes M."/>
            <person name="Tomlinson C."/>
            <person name="Wollam A."/>
            <person name="Palsikar V.B."/>
            <person name="Mardis E.R."/>
            <person name="Wilson R.K."/>
        </authorList>
    </citation>
    <scope>NUCLEOTIDE SEQUENCE [LARGE SCALE GENOMIC DNA]</scope>
    <source>
        <strain evidence="3">GED7749B</strain>
    </source>
</reference>
<dbReference type="Proteomes" id="UP000070376">
    <property type="component" value="Unassembled WGS sequence"/>
</dbReference>
<dbReference type="PATRIC" id="fig|1398.22.peg.1147"/>
<keyword evidence="1" id="KW-0812">Transmembrane</keyword>
<dbReference type="EMBL" id="LRPN01000033">
    <property type="protein sequence ID" value="KWZ84077.1"/>
    <property type="molecule type" value="Genomic_DNA"/>
</dbReference>
<evidence type="ECO:0000313" key="2">
    <source>
        <dbReference type="EMBL" id="KWZ84077.1"/>
    </source>
</evidence>
<feature type="transmembrane region" description="Helical" evidence="1">
    <location>
        <begin position="56"/>
        <end position="74"/>
    </location>
</feature>
<gene>
    <name evidence="2" type="ORF">HMPREF3213_01136</name>
</gene>
<feature type="transmembrane region" description="Helical" evidence="1">
    <location>
        <begin position="80"/>
        <end position="99"/>
    </location>
</feature>
<evidence type="ECO:0000256" key="1">
    <source>
        <dbReference type="SAM" id="Phobius"/>
    </source>
</evidence>
<feature type="transmembrane region" description="Helical" evidence="1">
    <location>
        <begin position="136"/>
        <end position="152"/>
    </location>
</feature>
<evidence type="ECO:0008006" key="4">
    <source>
        <dbReference type="Google" id="ProtNLM"/>
    </source>
</evidence>
<keyword evidence="1" id="KW-0472">Membrane</keyword>